<accession>A0A7J8BRY4</accession>
<evidence type="ECO:0000313" key="3">
    <source>
        <dbReference type="Proteomes" id="UP000593571"/>
    </source>
</evidence>
<sequence length="232" mass="25470">MRLRARPRRPGGGGMRLRARPRRPGGGGMRLRARPRRPGRGGKRTRRPPGPPSGPGREFQPFPATPADTLRLANKLLRMQSEHFSNHALVLAPERVRPHATPFTGVSQIPTAPLVFTARQFRASSLWFRSLVCGARCGARTPLSSGRSSRLARSFWIVGHQAGRGGFWQDHVSASPISTWPLFPSLWRSRSAGFRFFFSRTGSTCSLRAGVSREVATSGPSHAAISDHTHQG</sequence>
<evidence type="ECO:0000313" key="2">
    <source>
        <dbReference type="EMBL" id="KAF6401422.1"/>
    </source>
</evidence>
<protein>
    <submittedName>
        <fullName evidence="2">Uncharacterized protein</fullName>
    </submittedName>
</protein>
<comment type="caution">
    <text evidence="2">The sequence shown here is derived from an EMBL/GenBank/DDBJ whole genome shotgun (WGS) entry which is preliminary data.</text>
</comment>
<organism evidence="2 3">
    <name type="scientific">Rousettus aegyptiacus</name>
    <name type="common">Egyptian fruit bat</name>
    <name type="synonym">Pteropus aegyptiacus</name>
    <dbReference type="NCBI Taxonomy" id="9407"/>
    <lineage>
        <taxon>Eukaryota</taxon>
        <taxon>Metazoa</taxon>
        <taxon>Chordata</taxon>
        <taxon>Craniata</taxon>
        <taxon>Vertebrata</taxon>
        <taxon>Euteleostomi</taxon>
        <taxon>Mammalia</taxon>
        <taxon>Eutheria</taxon>
        <taxon>Laurasiatheria</taxon>
        <taxon>Chiroptera</taxon>
        <taxon>Yinpterochiroptera</taxon>
        <taxon>Pteropodoidea</taxon>
        <taxon>Pteropodidae</taxon>
        <taxon>Rousettinae</taxon>
        <taxon>Rousettus</taxon>
    </lineage>
</organism>
<feature type="region of interest" description="Disordered" evidence="1">
    <location>
        <begin position="1"/>
        <end position="65"/>
    </location>
</feature>
<feature type="compositionally biased region" description="Basic residues" evidence="1">
    <location>
        <begin position="31"/>
        <end position="47"/>
    </location>
</feature>
<evidence type="ECO:0000256" key="1">
    <source>
        <dbReference type="SAM" id="MobiDB-lite"/>
    </source>
</evidence>
<dbReference type="Proteomes" id="UP000593571">
    <property type="component" value="Unassembled WGS sequence"/>
</dbReference>
<name>A0A7J8BRY4_ROUAE</name>
<dbReference type="EMBL" id="JACASE010000016">
    <property type="protein sequence ID" value="KAF6401422.1"/>
    <property type="molecule type" value="Genomic_DNA"/>
</dbReference>
<gene>
    <name evidence="2" type="ORF">HJG63_009529</name>
</gene>
<keyword evidence="3" id="KW-1185">Reference proteome</keyword>
<proteinExistence type="predicted"/>
<reference evidence="2 3" key="1">
    <citation type="journal article" date="2020" name="Nature">
        <title>Six reference-quality genomes reveal evolution of bat adaptations.</title>
        <authorList>
            <person name="Jebb D."/>
            <person name="Huang Z."/>
            <person name="Pippel M."/>
            <person name="Hughes G.M."/>
            <person name="Lavrichenko K."/>
            <person name="Devanna P."/>
            <person name="Winkler S."/>
            <person name="Jermiin L.S."/>
            <person name="Skirmuntt E.C."/>
            <person name="Katzourakis A."/>
            <person name="Burkitt-Gray L."/>
            <person name="Ray D.A."/>
            <person name="Sullivan K.A.M."/>
            <person name="Roscito J.G."/>
            <person name="Kirilenko B.M."/>
            <person name="Davalos L.M."/>
            <person name="Corthals A.P."/>
            <person name="Power M.L."/>
            <person name="Jones G."/>
            <person name="Ransome R.D."/>
            <person name="Dechmann D.K.N."/>
            <person name="Locatelli A.G."/>
            <person name="Puechmaille S.J."/>
            <person name="Fedrigo O."/>
            <person name="Jarvis E.D."/>
            <person name="Hiller M."/>
            <person name="Vernes S.C."/>
            <person name="Myers E.W."/>
            <person name="Teeling E.C."/>
        </authorList>
    </citation>
    <scope>NUCLEOTIDE SEQUENCE [LARGE SCALE GENOMIC DNA]</scope>
    <source>
        <strain evidence="2">MRouAeg1</strain>
        <tissue evidence="2">Muscle</tissue>
    </source>
</reference>
<dbReference type="AlphaFoldDB" id="A0A7J8BRY4"/>